<dbReference type="GO" id="GO:0031012">
    <property type="term" value="C:extracellular matrix"/>
    <property type="evidence" value="ECO:0007669"/>
    <property type="project" value="TreeGrafter"/>
</dbReference>
<dbReference type="GO" id="GO:0061343">
    <property type="term" value="P:cell adhesion involved in heart morphogenesis"/>
    <property type="evidence" value="ECO:0007669"/>
    <property type="project" value="TreeGrafter"/>
</dbReference>
<dbReference type="Pfam" id="PF14529">
    <property type="entry name" value="Exo_endo_phos_2"/>
    <property type="match status" value="1"/>
</dbReference>
<dbReference type="Gene3D" id="3.60.10.10">
    <property type="entry name" value="Endonuclease/exonuclease/phosphatase"/>
    <property type="match status" value="1"/>
</dbReference>
<evidence type="ECO:0000259" key="1">
    <source>
        <dbReference type="Pfam" id="PF14529"/>
    </source>
</evidence>
<accession>A0A8J2HEA7</accession>
<dbReference type="InterPro" id="IPR005135">
    <property type="entry name" value="Endo/exonuclease/phosphatase"/>
</dbReference>
<evidence type="ECO:0000313" key="2">
    <source>
        <dbReference type="EMBL" id="CAG5093266.1"/>
    </source>
</evidence>
<gene>
    <name evidence="2" type="ORF">HICCMSTLAB_LOCUS6707</name>
</gene>
<dbReference type="PANTHER" id="PTHR33395">
    <property type="entry name" value="TRANSCRIPTASE, PUTATIVE-RELATED-RELATED"/>
    <property type="match status" value="1"/>
</dbReference>
<sequence length="426" mass="50135">MYMDLQRQKHIRPQYMALNINGLIRNKDIFEKWLFTVKPDVICLTETHIGPDILLNSTEISDKTWINVVQIGGSDGFVIVNVYRSPKNRVSEFKENMVELLENYVDKGKLITVGDFNLDVGSDKDRYARNFVNECALLGLKQLVKVPTRSTLTSDTIIDLVFSNVELYIDVLSTPRVSDHNIIVINSDLNIEQSKNLGVIEKRNFNKFDPNIFCDIFADRYKIDINDDIDVVINKFNSSITYALDVVAPKTEKIVKPKYYDKKWITKELIEKMKERDRLFFVSKKFGIEEDINNYKRLRNDIVDELRTCKREHNDNNIDANKNNGKILWRELKELIGMISNKFNHYFIDSIEKIVYEIGFNQLKDVVSDNSNNQKWDSFHRVTHTAEKCLIYRGFIWYNYLPETTKNETRLKIFKTELRNFVKENY</sequence>
<dbReference type="SUPFAM" id="SSF56219">
    <property type="entry name" value="DNase I-like"/>
    <property type="match status" value="1"/>
</dbReference>
<feature type="domain" description="Endonuclease/exonuclease/phosphatase" evidence="1">
    <location>
        <begin position="78"/>
        <end position="183"/>
    </location>
</feature>
<dbReference type="Proteomes" id="UP000786811">
    <property type="component" value="Unassembled WGS sequence"/>
</dbReference>
<comment type="caution">
    <text evidence="2">The sequence shown here is derived from an EMBL/GenBank/DDBJ whole genome shotgun (WGS) entry which is preliminary data.</text>
</comment>
<evidence type="ECO:0000313" key="3">
    <source>
        <dbReference type="Proteomes" id="UP000786811"/>
    </source>
</evidence>
<dbReference type="AlphaFoldDB" id="A0A8J2HEA7"/>
<dbReference type="PANTHER" id="PTHR33395:SF22">
    <property type="entry name" value="REVERSE TRANSCRIPTASE DOMAIN-CONTAINING PROTEIN"/>
    <property type="match status" value="1"/>
</dbReference>
<dbReference type="GO" id="GO:0007508">
    <property type="term" value="P:larval heart development"/>
    <property type="evidence" value="ECO:0007669"/>
    <property type="project" value="TreeGrafter"/>
</dbReference>
<dbReference type="OrthoDB" id="7634906at2759"/>
<dbReference type="GO" id="GO:0003824">
    <property type="term" value="F:catalytic activity"/>
    <property type="evidence" value="ECO:0007669"/>
    <property type="project" value="InterPro"/>
</dbReference>
<protein>
    <recommendedName>
        <fullName evidence="1">Endonuclease/exonuclease/phosphatase domain-containing protein</fullName>
    </recommendedName>
</protein>
<proteinExistence type="predicted"/>
<keyword evidence="3" id="KW-1185">Reference proteome</keyword>
<name>A0A8J2HEA7_COTCN</name>
<dbReference type="InterPro" id="IPR036691">
    <property type="entry name" value="Endo/exonu/phosph_ase_sf"/>
</dbReference>
<organism evidence="2 3">
    <name type="scientific">Cotesia congregata</name>
    <name type="common">Parasitoid wasp</name>
    <name type="synonym">Apanteles congregatus</name>
    <dbReference type="NCBI Taxonomy" id="51543"/>
    <lineage>
        <taxon>Eukaryota</taxon>
        <taxon>Metazoa</taxon>
        <taxon>Ecdysozoa</taxon>
        <taxon>Arthropoda</taxon>
        <taxon>Hexapoda</taxon>
        <taxon>Insecta</taxon>
        <taxon>Pterygota</taxon>
        <taxon>Neoptera</taxon>
        <taxon>Endopterygota</taxon>
        <taxon>Hymenoptera</taxon>
        <taxon>Apocrita</taxon>
        <taxon>Ichneumonoidea</taxon>
        <taxon>Braconidae</taxon>
        <taxon>Microgastrinae</taxon>
        <taxon>Cotesia</taxon>
    </lineage>
</organism>
<dbReference type="EMBL" id="CAJNRD030001120">
    <property type="protein sequence ID" value="CAG5093266.1"/>
    <property type="molecule type" value="Genomic_DNA"/>
</dbReference>
<reference evidence="2" key="1">
    <citation type="submission" date="2021-04" db="EMBL/GenBank/DDBJ databases">
        <authorList>
            <person name="Chebbi M.A.C M."/>
        </authorList>
    </citation>
    <scope>NUCLEOTIDE SEQUENCE</scope>
</reference>